<feature type="region of interest" description="Disordered" evidence="1">
    <location>
        <begin position="296"/>
        <end position="326"/>
    </location>
</feature>
<gene>
    <name evidence="2" type="ORF">C1H46_044516</name>
</gene>
<dbReference type="EMBL" id="VIEB01002218">
    <property type="protein sequence ID" value="TQD69954.1"/>
    <property type="molecule type" value="Genomic_DNA"/>
</dbReference>
<comment type="caution">
    <text evidence="2">The sequence shown here is derived from an EMBL/GenBank/DDBJ whole genome shotgun (WGS) entry which is preliminary data.</text>
</comment>
<name>A0A540K6U3_MALBA</name>
<feature type="compositionally biased region" description="Basic residues" evidence="1">
    <location>
        <begin position="296"/>
        <end position="307"/>
    </location>
</feature>
<organism evidence="2 3">
    <name type="scientific">Malus baccata</name>
    <name type="common">Siberian crab apple</name>
    <name type="synonym">Pyrus baccata</name>
    <dbReference type="NCBI Taxonomy" id="106549"/>
    <lineage>
        <taxon>Eukaryota</taxon>
        <taxon>Viridiplantae</taxon>
        <taxon>Streptophyta</taxon>
        <taxon>Embryophyta</taxon>
        <taxon>Tracheophyta</taxon>
        <taxon>Spermatophyta</taxon>
        <taxon>Magnoliopsida</taxon>
        <taxon>eudicotyledons</taxon>
        <taxon>Gunneridae</taxon>
        <taxon>Pentapetalae</taxon>
        <taxon>rosids</taxon>
        <taxon>fabids</taxon>
        <taxon>Rosales</taxon>
        <taxon>Rosaceae</taxon>
        <taxon>Amygdaloideae</taxon>
        <taxon>Maleae</taxon>
        <taxon>Malus</taxon>
    </lineage>
</organism>
<proteinExistence type="predicted"/>
<accession>A0A540K6U3</accession>
<dbReference type="AlphaFoldDB" id="A0A540K6U3"/>
<feature type="compositionally biased region" description="Low complexity" evidence="1">
    <location>
        <begin position="308"/>
        <end position="326"/>
    </location>
</feature>
<evidence type="ECO:0000256" key="1">
    <source>
        <dbReference type="SAM" id="MobiDB-lite"/>
    </source>
</evidence>
<evidence type="ECO:0000313" key="2">
    <source>
        <dbReference type="EMBL" id="TQD69954.1"/>
    </source>
</evidence>
<evidence type="ECO:0000313" key="3">
    <source>
        <dbReference type="Proteomes" id="UP000315295"/>
    </source>
</evidence>
<dbReference type="STRING" id="106549.A0A540K6U3"/>
<protein>
    <submittedName>
        <fullName evidence="2">Uncharacterized protein</fullName>
    </submittedName>
</protein>
<sequence>MGSRVQQHYAMRSPPANSFIGNALHDLNTADVARPAAEIDSIDGDSVAEDTHLREDDGSGAVVDGCRHESYTNSLPLHSVRLGVEDDRSASSGGGPSTSRAPYCLLSLQDVSPIVPARARFLQLILDHFISEHVVERANFGGTGLVWYEGDDRLALPLMYVANMYQTLVNDANIRLSSLSGFRGKTIEVALESHGGLYRSLAKKFPPIDGWLNRDEESRAFGRRELATSVETHRRFPELVLPEEKRVRFVVVYGLEIVEKPTNMPTADAEWFKRLTGRDEVAVYARDYKFYSSRPKNRRVARAKNRRVASNSSPNSIPSSPNTDNSSMLAAAQGFRSVSEHLSIREWRLIFFLLVATESANDSPVSASYATLVAPASVSACSPDSSPIHQPKSACCSLFSKRSMRCHLAPA</sequence>
<dbReference type="Proteomes" id="UP000315295">
    <property type="component" value="Unassembled WGS sequence"/>
</dbReference>
<reference evidence="2 3" key="1">
    <citation type="journal article" date="2019" name="G3 (Bethesda)">
        <title>Sequencing of a Wild Apple (Malus baccata) Genome Unravels the Differences Between Cultivated and Wild Apple Species Regarding Disease Resistance and Cold Tolerance.</title>
        <authorList>
            <person name="Chen X."/>
        </authorList>
    </citation>
    <scope>NUCLEOTIDE SEQUENCE [LARGE SCALE GENOMIC DNA]</scope>
    <source>
        <strain evidence="3">cv. Shandingzi</strain>
        <tissue evidence="2">Leaves</tissue>
    </source>
</reference>
<keyword evidence="3" id="KW-1185">Reference proteome</keyword>